<dbReference type="Gene3D" id="1.10.246.70">
    <property type="match status" value="1"/>
</dbReference>
<dbReference type="InterPro" id="IPR008979">
    <property type="entry name" value="Galactose-bd-like_sf"/>
</dbReference>
<evidence type="ECO:0000313" key="11">
    <source>
        <dbReference type="EMBL" id="RKN15025.1"/>
    </source>
</evidence>
<keyword evidence="6 11" id="KW-0378">Hydrolase</keyword>
<organism evidence="11 12">
    <name type="scientific">Micromonospora musae</name>
    <dbReference type="NCBI Taxonomy" id="1894970"/>
    <lineage>
        <taxon>Bacteria</taxon>
        <taxon>Bacillati</taxon>
        <taxon>Actinomycetota</taxon>
        <taxon>Actinomycetes</taxon>
        <taxon>Micromonosporales</taxon>
        <taxon>Micromonosporaceae</taxon>
        <taxon>Micromonospora</taxon>
    </lineage>
</organism>
<dbReference type="PRINTS" id="PR00923">
    <property type="entry name" value="LACTOPTASE"/>
</dbReference>
<dbReference type="Pfam" id="PF02129">
    <property type="entry name" value="Peptidase_S15"/>
    <property type="match status" value="1"/>
</dbReference>
<feature type="signal peptide" evidence="9">
    <location>
        <begin position="1"/>
        <end position="27"/>
    </location>
</feature>
<evidence type="ECO:0000256" key="8">
    <source>
        <dbReference type="ARBA" id="ARBA00030045"/>
    </source>
</evidence>
<evidence type="ECO:0000256" key="4">
    <source>
        <dbReference type="ARBA" id="ARBA00022438"/>
    </source>
</evidence>
<protein>
    <recommendedName>
        <fullName evidence="3">Xaa-Pro dipeptidyl-peptidase</fullName>
        <ecNumber evidence="3">3.4.14.11</ecNumber>
    </recommendedName>
    <alternativeName>
        <fullName evidence="8">X-prolyl-dipeptidyl aminopeptidase</fullName>
    </alternativeName>
</protein>
<comment type="similarity">
    <text evidence="2">Belongs to the peptidase S15 family.</text>
</comment>
<dbReference type="InterPro" id="IPR008252">
    <property type="entry name" value="Pept_S15_Xpro"/>
</dbReference>
<dbReference type="SUPFAM" id="SSF49785">
    <property type="entry name" value="Galactose-binding domain-like"/>
    <property type="match status" value="1"/>
</dbReference>
<keyword evidence="7" id="KW-0720">Serine protease</keyword>
<proteinExistence type="inferred from homology"/>
<evidence type="ECO:0000256" key="3">
    <source>
        <dbReference type="ARBA" id="ARBA00012463"/>
    </source>
</evidence>
<evidence type="ECO:0000256" key="5">
    <source>
        <dbReference type="ARBA" id="ARBA00022670"/>
    </source>
</evidence>
<dbReference type="SUPFAM" id="SSF53474">
    <property type="entry name" value="alpha/beta-Hydrolases"/>
    <property type="match status" value="1"/>
</dbReference>
<evidence type="ECO:0000256" key="6">
    <source>
        <dbReference type="ARBA" id="ARBA00022801"/>
    </source>
</evidence>
<dbReference type="InterPro" id="IPR029058">
    <property type="entry name" value="AB_hydrolase_fold"/>
</dbReference>
<evidence type="ECO:0000256" key="1">
    <source>
        <dbReference type="ARBA" id="ARBA00000123"/>
    </source>
</evidence>
<feature type="chain" id="PRO_5046524098" description="Xaa-Pro dipeptidyl-peptidase" evidence="9">
    <location>
        <begin position="28"/>
        <end position="634"/>
    </location>
</feature>
<gene>
    <name evidence="11" type="ORF">D7147_27545</name>
</gene>
<reference evidence="11 12" key="1">
    <citation type="submission" date="2018-09" db="EMBL/GenBank/DDBJ databases">
        <title>Micromonospora sp. nov. MS1-9, isolated from a root of Musa sp.</title>
        <authorList>
            <person name="Kuncharoen N."/>
            <person name="Kudo T."/>
            <person name="Ohkuma M."/>
            <person name="Yuki M."/>
            <person name="Tanasupawat S."/>
        </authorList>
    </citation>
    <scope>NUCLEOTIDE SEQUENCE [LARGE SCALE GENOMIC DNA]</scope>
    <source>
        <strain evidence="11 12">NGC1-4</strain>
    </source>
</reference>
<evidence type="ECO:0000256" key="7">
    <source>
        <dbReference type="ARBA" id="ARBA00022825"/>
    </source>
</evidence>
<comment type="catalytic activity">
    <reaction evidence="1">
        <text>Hydrolyzes Xaa-Pro-|- bonds to release unblocked, N-terminal dipeptides from substrates including Ala-Pro-|-p-nitroanilide and (sequentially) Tyr-Pro-|-Phe-Pro-|-Gly-Pro-|-Ile.</text>
        <dbReference type="EC" id="3.4.14.11"/>
    </reaction>
</comment>
<comment type="caution">
    <text evidence="11">The sequence shown here is derived from an EMBL/GenBank/DDBJ whole genome shotgun (WGS) entry which is preliminary data.</text>
</comment>
<dbReference type="SMART" id="SM00939">
    <property type="entry name" value="PepX_C"/>
    <property type="match status" value="1"/>
</dbReference>
<dbReference type="Pfam" id="PF08530">
    <property type="entry name" value="PepX_C"/>
    <property type="match status" value="1"/>
</dbReference>
<keyword evidence="4" id="KW-0031">Aminopeptidase</keyword>
<name>A0ABX9QWV0_9ACTN</name>
<evidence type="ECO:0000313" key="12">
    <source>
        <dbReference type="Proteomes" id="UP000271548"/>
    </source>
</evidence>
<evidence type="ECO:0000256" key="2">
    <source>
        <dbReference type="ARBA" id="ARBA00010819"/>
    </source>
</evidence>
<keyword evidence="5" id="KW-0645">Protease</keyword>
<evidence type="ECO:0000259" key="10">
    <source>
        <dbReference type="SMART" id="SM00939"/>
    </source>
</evidence>
<accession>A0ABX9QWV0</accession>
<dbReference type="Proteomes" id="UP000271548">
    <property type="component" value="Unassembled WGS sequence"/>
</dbReference>
<dbReference type="Gene3D" id="2.60.120.260">
    <property type="entry name" value="Galactose-binding domain-like"/>
    <property type="match status" value="1"/>
</dbReference>
<keyword evidence="12" id="KW-1185">Reference proteome</keyword>
<dbReference type="GO" id="GO:0016787">
    <property type="term" value="F:hydrolase activity"/>
    <property type="evidence" value="ECO:0007669"/>
    <property type="project" value="UniProtKB-KW"/>
</dbReference>
<dbReference type="EC" id="3.4.14.11" evidence="3"/>
<sequence>MGVARRLIAVGAIVGMAVVSAPAAASAQVGKPRIVVENGLTQPVFSYEEAIQEVVYVEAPMDSDGDGRRDLIEVDVVRPAETEAGLRVPTIMEASPYYGRETGDPLPDQTRGFPGWWDEYFVPRGYAVVQVEMQGTSRSFGCPTTGGPEDTISAKAVVDWLNGRAPGFHHDGSVAVADWSTGNVGMQGVSYVGTLPNAVATQGVRGLKTVVPIAAISSWYRYVNDQGVAWSTWSENVDFRYTEYLADYVSTGRTLPGSASAPACESVITGIGDAEEASASDFTEFWQERNYLPDAKNIKKAGTSVFMVHGLTDFNVKTMHTADLWREIEKRNMPRKIWLHRGAHVNPTSFRPAEWQAVMHRWMDYWLHDIENGIMDEPMADIQRPDGSWETHSSWPDAATKDVDLRFGPATADAAGTLSAHGPKGNPTQSYADQIESQAIKIGNAEQAAPGRLAYVTPPLAKEVRLSGTPELAVRMSTTAETALLSAMLVDYGPGPTVTVAGKDPLEVVQESCEPEDLASRTGCAEPMAASTEITPERVLSWGHIDVKNSPDLRRSRPLEPGKQYNVRWKTLPSEHVIPAGHRIGIVITGNYNANPTSNRPARDAAAVGSEVTVYLKGSSVTLPVVGGKAALGF</sequence>
<dbReference type="InterPro" id="IPR000383">
    <property type="entry name" value="Xaa-Pro-like_dom"/>
</dbReference>
<dbReference type="Gene3D" id="3.40.50.1820">
    <property type="entry name" value="alpha/beta hydrolase"/>
    <property type="match status" value="2"/>
</dbReference>
<dbReference type="NCBIfam" id="TIGR00976">
    <property type="entry name" value="CocE_NonD"/>
    <property type="match status" value="1"/>
</dbReference>
<feature type="domain" description="Xaa-Pro dipeptidyl-peptidase C-terminal" evidence="10">
    <location>
        <begin position="360"/>
        <end position="617"/>
    </location>
</feature>
<dbReference type="InterPro" id="IPR013736">
    <property type="entry name" value="Xaa-Pro_dipept_C"/>
</dbReference>
<dbReference type="InterPro" id="IPR005674">
    <property type="entry name" value="CocE/Ser_esterase"/>
</dbReference>
<evidence type="ECO:0000256" key="9">
    <source>
        <dbReference type="SAM" id="SignalP"/>
    </source>
</evidence>
<keyword evidence="9" id="KW-0732">Signal</keyword>
<dbReference type="EMBL" id="RAZS01000012">
    <property type="protein sequence ID" value="RKN15025.1"/>
    <property type="molecule type" value="Genomic_DNA"/>
</dbReference>